<protein>
    <submittedName>
        <fullName evidence="2">Uncharacterized protein</fullName>
    </submittedName>
</protein>
<dbReference type="EMBL" id="BARW01011027">
    <property type="protein sequence ID" value="GAI83314.1"/>
    <property type="molecule type" value="Genomic_DNA"/>
</dbReference>
<keyword evidence="1" id="KW-0472">Membrane</keyword>
<gene>
    <name evidence="2" type="ORF">S12H4_21439</name>
</gene>
<keyword evidence="1" id="KW-1133">Transmembrane helix</keyword>
<evidence type="ECO:0000256" key="1">
    <source>
        <dbReference type="SAM" id="Phobius"/>
    </source>
</evidence>
<comment type="caution">
    <text evidence="2">The sequence shown here is derived from an EMBL/GenBank/DDBJ whole genome shotgun (WGS) entry which is preliminary data.</text>
</comment>
<reference evidence="2" key="1">
    <citation type="journal article" date="2014" name="Front. Microbiol.">
        <title>High frequency of phylogenetically diverse reductive dehalogenase-homologous genes in deep subseafloor sedimentary metagenomes.</title>
        <authorList>
            <person name="Kawai M."/>
            <person name="Futagami T."/>
            <person name="Toyoda A."/>
            <person name="Takaki Y."/>
            <person name="Nishi S."/>
            <person name="Hori S."/>
            <person name="Arai W."/>
            <person name="Tsubouchi T."/>
            <person name="Morono Y."/>
            <person name="Uchiyama I."/>
            <person name="Ito T."/>
            <person name="Fujiyama A."/>
            <person name="Inagaki F."/>
            <person name="Takami H."/>
        </authorList>
    </citation>
    <scope>NUCLEOTIDE SEQUENCE</scope>
    <source>
        <strain evidence="2">Expedition CK06-06</strain>
    </source>
</reference>
<name>X1TTE6_9ZZZZ</name>
<feature type="transmembrane region" description="Helical" evidence="1">
    <location>
        <begin position="87"/>
        <end position="109"/>
    </location>
</feature>
<accession>X1TTE6</accession>
<evidence type="ECO:0000313" key="2">
    <source>
        <dbReference type="EMBL" id="GAI83314.1"/>
    </source>
</evidence>
<keyword evidence="1" id="KW-0812">Transmembrane</keyword>
<proteinExistence type="predicted"/>
<organism evidence="2">
    <name type="scientific">marine sediment metagenome</name>
    <dbReference type="NCBI Taxonomy" id="412755"/>
    <lineage>
        <taxon>unclassified sequences</taxon>
        <taxon>metagenomes</taxon>
        <taxon>ecological metagenomes</taxon>
    </lineage>
</organism>
<feature type="transmembrane region" description="Helical" evidence="1">
    <location>
        <begin position="48"/>
        <end position="67"/>
    </location>
</feature>
<feature type="transmembrane region" description="Helical" evidence="1">
    <location>
        <begin position="17"/>
        <end position="36"/>
    </location>
</feature>
<sequence length="150" mass="17408">MDLNFGFIWEFSNNHLLYLWLLIPFVFNNFALLVIAQKDKGRTKYSKFLLVSQFFNFGLIIITFFIPTYNANNINLNADLPLLYTLGFVYLTIFFFPYIITHGIALTLYGMKSRANYGNSLLIGGIMVLIHNISAYLLMFFYGIVYMVGF</sequence>
<dbReference type="AlphaFoldDB" id="X1TTE6"/>
<feature type="transmembrane region" description="Helical" evidence="1">
    <location>
        <begin position="121"/>
        <end position="148"/>
    </location>
</feature>